<keyword evidence="2" id="KW-1185">Reference proteome</keyword>
<reference evidence="1 2" key="1">
    <citation type="journal article" date="2014" name="PLoS Genet.">
        <title>Phylogenetically driven sequencing of extremely halophilic archaea reveals strategies for static and dynamic osmo-response.</title>
        <authorList>
            <person name="Becker E.A."/>
            <person name="Seitzer P.M."/>
            <person name="Tritt A."/>
            <person name="Larsen D."/>
            <person name="Krusor M."/>
            <person name="Yao A.I."/>
            <person name="Wu D."/>
            <person name="Madern D."/>
            <person name="Eisen J.A."/>
            <person name="Darling A.E."/>
            <person name="Facciotti M.T."/>
        </authorList>
    </citation>
    <scope>NUCLEOTIDE SEQUENCE [LARGE SCALE GENOMIC DNA]</scope>
    <source>
        <strain evidence="1 2">DSM 8989</strain>
    </source>
</reference>
<protein>
    <submittedName>
        <fullName evidence="1">Uncharacterized protein</fullName>
    </submittedName>
</protein>
<evidence type="ECO:0000313" key="1">
    <source>
        <dbReference type="EMBL" id="EMA52484.1"/>
    </source>
</evidence>
<gene>
    <name evidence="1" type="ORF">C450_10313</name>
</gene>
<organism evidence="1 2">
    <name type="scientific">Halococcus salifodinae DSM 8989</name>
    <dbReference type="NCBI Taxonomy" id="1227456"/>
    <lineage>
        <taxon>Archaea</taxon>
        <taxon>Methanobacteriati</taxon>
        <taxon>Methanobacteriota</taxon>
        <taxon>Stenosarchaea group</taxon>
        <taxon>Halobacteria</taxon>
        <taxon>Halobacteriales</taxon>
        <taxon>Halococcaceae</taxon>
        <taxon>Halococcus</taxon>
    </lineage>
</organism>
<sequence>MWRIGLMICINYFRRCCQGDIAFFTLSKMVYFWYCYSRIVASRVMVRKEISCKIMQEQIHIFVRARIGGSFAEQPNSTMQISKPL</sequence>
<evidence type="ECO:0000313" key="2">
    <source>
        <dbReference type="Proteomes" id="UP000011625"/>
    </source>
</evidence>
<accession>M0N5U3</accession>
<name>M0N5U3_9EURY</name>
<comment type="caution">
    <text evidence="1">The sequence shown here is derived from an EMBL/GenBank/DDBJ whole genome shotgun (WGS) entry which is preliminary data.</text>
</comment>
<dbReference type="STRING" id="1227456.C450_10313"/>
<dbReference type="EMBL" id="AOME01000054">
    <property type="protein sequence ID" value="EMA52484.1"/>
    <property type="molecule type" value="Genomic_DNA"/>
</dbReference>
<dbReference type="AlphaFoldDB" id="M0N5U3"/>
<proteinExistence type="predicted"/>
<dbReference type="Proteomes" id="UP000011625">
    <property type="component" value="Unassembled WGS sequence"/>
</dbReference>